<evidence type="ECO:0000313" key="7">
    <source>
        <dbReference type="Proteomes" id="UP000198967"/>
    </source>
</evidence>
<dbReference type="PANTHER" id="PTHR35005">
    <property type="entry name" value="3-DEHYDRO-SCYLLO-INOSOSE HYDROLASE"/>
    <property type="match status" value="1"/>
</dbReference>
<keyword evidence="7" id="KW-1185">Reference proteome</keyword>
<dbReference type="Gene3D" id="3.40.50.10310">
    <property type="entry name" value="Creatininase"/>
    <property type="match status" value="1"/>
</dbReference>
<comment type="cofactor">
    <cofactor evidence="1">
        <name>Zn(2+)</name>
        <dbReference type="ChEBI" id="CHEBI:29105"/>
    </cofactor>
</comment>
<evidence type="ECO:0000313" key="6">
    <source>
        <dbReference type="EMBL" id="SDE51806.1"/>
    </source>
</evidence>
<reference evidence="6 7" key="1">
    <citation type="submission" date="2016-10" db="EMBL/GenBank/DDBJ databases">
        <authorList>
            <person name="de Groot N.N."/>
        </authorList>
    </citation>
    <scope>NUCLEOTIDE SEQUENCE [LARGE SCALE GENOMIC DNA]</scope>
    <source>
        <strain evidence="6 7">CGMCC 4.3143</strain>
    </source>
</reference>
<dbReference type="PANTHER" id="PTHR35005:SF1">
    <property type="entry name" value="2-AMINO-5-FORMYLAMINO-6-RIBOSYLAMINOPYRIMIDIN-4(3H)-ONE 5'-MONOPHOSPHATE DEFORMYLASE"/>
    <property type="match status" value="1"/>
</dbReference>
<dbReference type="GO" id="GO:0016811">
    <property type="term" value="F:hydrolase activity, acting on carbon-nitrogen (but not peptide) bonds, in linear amides"/>
    <property type="evidence" value="ECO:0007669"/>
    <property type="project" value="TreeGrafter"/>
</dbReference>
<evidence type="ECO:0000256" key="5">
    <source>
        <dbReference type="ARBA" id="ARBA00024029"/>
    </source>
</evidence>
<dbReference type="GO" id="GO:0046872">
    <property type="term" value="F:metal ion binding"/>
    <property type="evidence" value="ECO:0007669"/>
    <property type="project" value="UniProtKB-KW"/>
</dbReference>
<dbReference type="SUPFAM" id="SSF102215">
    <property type="entry name" value="Creatininase"/>
    <property type="match status" value="1"/>
</dbReference>
<keyword evidence="3 6" id="KW-0378">Hydrolase</keyword>
<keyword evidence="2" id="KW-0479">Metal-binding</keyword>
<sequence>MRFTDLTGPQVAALPADTVAVLPLGAIEQHGPHLPVSTDHVTATAAAEAAVAAATTAGVPCVLLPGLAYTKSDEHHAFPGSLWLSWDTLMRTLVDLGRSLAASGITRLLFVNGHGGNSALGQVACRQLRREFGLRTFFAHLSVPADQGGRSSAESEYGMGIHGGHGETSLMLHLRPDLVQMDLAVRRVPEGLREFSLIGFGKPVSFGWLSEDFGPDGHVGDPTGATVEHGKAVFEAGVGQLVRVLDEAHRFHT</sequence>
<dbReference type="EMBL" id="FNBE01000001">
    <property type="protein sequence ID" value="SDE51806.1"/>
    <property type="molecule type" value="Genomic_DNA"/>
</dbReference>
<comment type="similarity">
    <text evidence="5">Belongs to the creatininase superfamily.</text>
</comment>
<dbReference type="OrthoDB" id="9801445at2"/>
<dbReference type="RefSeq" id="WP_093074727.1">
    <property type="nucleotide sequence ID" value="NZ_FNBE01000001.1"/>
</dbReference>
<dbReference type="AlphaFoldDB" id="A0A1G7DL43"/>
<evidence type="ECO:0000256" key="1">
    <source>
        <dbReference type="ARBA" id="ARBA00001947"/>
    </source>
</evidence>
<dbReference type="InterPro" id="IPR024087">
    <property type="entry name" value="Creatininase-like_sf"/>
</dbReference>
<protein>
    <submittedName>
        <fullName evidence="6">Creatinine amidohydrolase</fullName>
    </submittedName>
</protein>
<evidence type="ECO:0000256" key="3">
    <source>
        <dbReference type="ARBA" id="ARBA00022801"/>
    </source>
</evidence>
<evidence type="ECO:0000256" key="4">
    <source>
        <dbReference type="ARBA" id="ARBA00022833"/>
    </source>
</evidence>
<gene>
    <name evidence="6" type="ORF">SAMN05216377_10160</name>
</gene>
<evidence type="ECO:0000256" key="2">
    <source>
        <dbReference type="ARBA" id="ARBA00022723"/>
    </source>
</evidence>
<dbReference type="Proteomes" id="UP000198967">
    <property type="component" value="Unassembled WGS sequence"/>
</dbReference>
<proteinExistence type="inferred from homology"/>
<dbReference type="Pfam" id="PF02633">
    <property type="entry name" value="Creatininase"/>
    <property type="match status" value="1"/>
</dbReference>
<dbReference type="STRING" id="366584.SAMN05216377_10160"/>
<accession>A0A1G7DL43</accession>
<dbReference type="GO" id="GO:0009231">
    <property type="term" value="P:riboflavin biosynthetic process"/>
    <property type="evidence" value="ECO:0007669"/>
    <property type="project" value="TreeGrafter"/>
</dbReference>
<name>A0A1G7DL43_PSEOR</name>
<keyword evidence="4" id="KW-0862">Zinc</keyword>
<organism evidence="6 7">
    <name type="scientific">Pseudonocardia oroxyli</name>
    <dbReference type="NCBI Taxonomy" id="366584"/>
    <lineage>
        <taxon>Bacteria</taxon>
        <taxon>Bacillati</taxon>
        <taxon>Actinomycetota</taxon>
        <taxon>Actinomycetes</taxon>
        <taxon>Pseudonocardiales</taxon>
        <taxon>Pseudonocardiaceae</taxon>
        <taxon>Pseudonocardia</taxon>
    </lineage>
</organism>
<dbReference type="InterPro" id="IPR003785">
    <property type="entry name" value="Creatininase/forma_Hydrolase"/>
</dbReference>